<organismHost>
    <name type="scientific">Acanthamoeba</name>
    <dbReference type="NCBI Taxonomy" id="5754"/>
</organismHost>
<proteinExistence type="predicted"/>
<name>D2XA88_GBMV</name>
<sequence>MYEFLEFEEKKKMWVVCPEYLKKEEIFLCQNFGKKTWVGMPGEMKRVFFLRKIRPRKNGGAWRISSFSGTNLVLDVEIAIAERDGTLVLVWELFDIMGEKEQRVCKTLRVLFRELYIIARDLEEYGEDMTEFYRWIARTERELS</sequence>
<dbReference type="KEGG" id="vg:8746317"/>
<evidence type="ECO:0000313" key="2">
    <source>
        <dbReference type="Proteomes" id="UP000029780"/>
    </source>
</evidence>
<keyword evidence="2" id="KW-1185">Reference proteome</keyword>
<accession>D2XA88</accession>
<gene>
    <name evidence="1" type="ORF">MAR_ORF080</name>
</gene>
<dbReference type="RefSeq" id="YP_003406827.1">
    <property type="nucleotide sequence ID" value="NC_013756.1"/>
</dbReference>
<reference evidence="1 2" key="1">
    <citation type="journal article" date="2009" name="Proc. Natl. Acad. Sci. U.S.A.">
        <title>Giant Marseillevirus highlights the role of amoebae as a melting pot in emergence of chimeric microorganisms.</title>
        <authorList>
            <person name="Boyer M."/>
            <person name="Yutin N."/>
            <person name="Pagnier I."/>
            <person name="Barrassi L."/>
            <person name="Fournous G."/>
            <person name="Espinosa L."/>
            <person name="Robert C."/>
            <person name="Azza S."/>
            <person name="Sun S."/>
            <person name="Rossmann M.G."/>
            <person name="Suzan-Monti M."/>
            <person name="La Scola B."/>
            <person name="Koonin E.V."/>
            <person name="Raoult D."/>
        </authorList>
    </citation>
    <scope>NUCLEOTIDE SEQUENCE [LARGE SCALE GENOMIC DNA]</scope>
    <source>
        <strain evidence="1 2">T19</strain>
    </source>
</reference>
<protein>
    <submittedName>
        <fullName evidence="1">Uncharacterized protein</fullName>
    </submittedName>
</protein>
<dbReference type="EMBL" id="GU071086">
    <property type="protein sequence ID" value="ADB03865.1"/>
    <property type="molecule type" value="Genomic_DNA"/>
</dbReference>
<evidence type="ECO:0000313" key="1">
    <source>
        <dbReference type="EMBL" id="ADB03865.1"/>
    </source>
</evidence>
<dbReference type="GeneID" id="8746317"/>
<organism evidence="1 2">
    <name type="scientific">Marseillevirus marseillevirus</name>
    <name type="common">GBM</name>
    <dbReference type="NCBI Taxonomy" id="694581"/>
    <lineage>
        <taxon>Viruses</taxon>
        <taxon>Varidnaviria</taxon>
        <taxon>Bamfordvirae</taxon>
        <taxon>Nucleocytoviricota</taxon>
        <taxon>Megaviricetes</taxon>
        <taxon>Pimascovirales</taxon>
        <taxon>Pimascovirales incertae sedis</taxon>
        <taxon>Marseilleviridae</taxon>
        <taxon>Marseillevirus</taxon>
        <taxon>Marseillevirus massiliense</taxon>
    </lineage>
</organism>
<dbReference type="Proteomes" id="UP000029780">
    <property type="component" value="Segment"/>
</dbReference>
<dbReference type="OrthoDB" id="36381at10239"/>